<evidence type="ECO:0000313" key="10">
    <source>
        <dbReference type="EMBL" id="KXZ15332.1"/>
    </source>
</evidence>
<dbReference type="Pfam" id="PF06750">
    <property type="entry name" value="A24_N_bact"/>
    <property type="match status" value="1"/>
</dbReference>
<dbReference type="EMBL" id="LSBA01000036">
    <property type="protein sequence ID" value="KXZ15332.1"/>
    <property type="molecule type" value="Genomic_DNA"/>
</dbReference>
<keyword evidence="6 7" id="KW-0472">Membrane</keyword>
<feature type="transmembrane region" description="Helical" evidence="7">
    <location>
        <begin position="96"/>
        <end position="116"/>
    </location>
</feature>
<accession>A0A150F3N0</accession>
<evidence type="ECO:0000256" key="2">
    <source>
        <dbReference type="ARBA" id="ARBA00005801"/>
    </source>
</evidence>
<dbReference type="Pfam" id="PF01478">
    <property type="entry name" value="Peptidase_A24"/>
    <property type="match status" value="1"/>
</dbReference>
<keyword evidence="10" id="KW-0489">Methyltransferase</keyword>
<dbReference type="OrthoDB" id="9789291at2"/>
<protein>
    <submittedName>
        <fullName evidence="10">Methyltransferase</fullName>
    </submittedName>
</protein>
<keyword evidence="5 7" id="KW-1133">Transmembrane helix</keyword>
<feature type="transmembrane region" description="Helical" evidence="7">
    <location>
        <begin position="218"/>
        <end position="235"/>
    </location>
</feature>
<reference evidence="11" key="1">
    <citation type="submission" date="2016-02" db="EMBL/GenBank/DDBJ databases">
        <authorList>
            <person name="Dunlap C."/>
        </authorList>
    </citation>
    <scope>NUCLEOTIDE SEQUENCE [LARGE SCALE GENOMIC DNA]</scope>
    <source>
        <strain evidence="11">NRRL B-41092</strain>
    </source>
</reference>
<feature type="transmembrane region" description="Helical" evidence="7">
    <location>
        <begin position="175"/>
        <end position="198"/>
    </location>
</feature>
<sequence>MLFILFALGLILGSFFYTAGCRIPLRISIVYPRSACSFCRSPLSWAELIPVFSYAVQRGRCKSCRRKLSLMYPAAEWFTACLFTSAGIRFGLTAELFVALLFLSLLIIVTVTDLHYMLIPDKVLLFFLPFFIAGRFFSPLGSWYAGLAGAVCGFLLLAVIMLVSKGGIGGGDVKLFGVIGLALGIKLVLIAFFLSVIIGAAYGACAQLVGRLAKKQPFPFAPAIAAGSIVSYLYGEELFSFYIHLASG</sequence>
<evidence type="ECO:0000313" key="11">
    <source>
        <dbReference type="Proteomes" id="UP000075430"/>
    </source>
</evidence>
<dbReference type="GO" id="GO:0006465">
    <property type="term" value="P:signal peptide processing"/>
    <property type="evidence" value="ECO:0007669"/>
    <property type="project" value="TreeGrafter"/>
</dbReference>
<comment type="subcellular location">
    <subcellularLocation>
        <location evidence="1">Cell membrane</location>
        <topology evidence="1">Multi-pass membrane protein</topology>
    </subcellularLocation>
</comment>
<dbReference type="InterPro" id="IPR050882">
    <property type="entry name" value="Prepilin_peptidase/N-MTase"/>
</dbReference>
<dbReference type="InterPro" id="IPR010627">
    <property type="entry name" value="Prepilin_pept_A24_N"/>
</dbReference>
<dbReference type="PANTHER" id="PTHR30487:SF0">
    <property type="entry name" value="PREPILIN LEADER PEPTIDASE_N-METHYLTRANSFERASE-RELATED"/>
    <property type="match status" value="1"/>
</dbReference>
<dbReference type="STRING" id="1793963.AXI58_03485"/>
<evidence type="ECO:0000259" key="9">
    <source>
        <dbReference type="Pfam" id="PF06750"/>
    </source>
</evidence>
<dbReference type="GO" id="GO:0008168">
    <property type="term" value="F:methyltransferase activity"/>
    <property type="evidence" value="ECO:0007669"/>
    <property type="project" value="UniProtKB-KW"/>
</dbReference>
<dbReference type="RefSeq" id="WP_061522984.1">
    <property type="nucleotide sequence ID" value="NZ_JARLZY010000006.1"/>
</dbReference>
<keyword evidence="3" id="KW-1003">Cell membrane</keyword>
<feature type="transmembrane region" description="Helical" evidence="7">
    <location>
        <begin position="69"/>
        <end position="90"/>
    </location>
</feature>
<dbReference type="Proteomes" id="UP000075430">
    <property type="component" value="Unassembled WGS sequence"/>
</dbReference>
<feature type="domain" description="Prepilin type IV endopeptidase peptidase" evidence="8">
    <location>
        <begin position="100"/>
        <end position="203"/>
    </location>
</feature>
<dbReference type="GO" id="GO:0032259">
    <property type="term" value="P:methylation"/>
    <property type="evidence" value="ECO:0007669"/>
    <property type="project" value="UniProtKB-KW"/>
</dbReference>
<dbReference type="GO" id="GO:0005886">
    <property type="term" value="C:plasma membrane"/>
    <property type="evidence" value="ECO:0007669"/>
    <property type="project" value="UniProtKB-SubCell"/>
</dbReference>
<gene>
    <name evidence="10" type="ORF">AXI58_03485</name>
</gene>
<keyword evidence="4 7" id="KW-0812">Transmembrane</keyword>
<dbReference type="PANTHER" id="PTHR30487">
    <property type="entry name" value="TYPE 4 PREPILIN-LIKE PROTEINS LEADER PEPTIDE-PROCESSING ENZYME"/>
    <property type="match status" value="1"/>
</dbReference>
<evidence type="ECO:0000256" key="5">
    <source>
        <dbReference type="ARBA" id="ARBA00022989"/>
    </source>
</evidence>
<evidence type="ECO:0000256" key="3">
    <source>
        <dbReference type="ARBA" id="ARBA00022475"/>
    </source>
</evidence>
<proteinExistence type="inferred from homology"/>
<evidence type="ECO:0000256" key="4">
    <source>
        <dbReference type="ARBA" id="ARBA00022692"/>
    </source>
</evidence>
<evidence type="ECO:0000259" key="8">
    <source>
        <dbReference type="Pfam" id="PF01478"/>
    </source>
</evidence>
<comment type="similarity">
    <text evidence="2">Belongs to the peptidase A24 family.</text>
</comment>
<comment type="caution">
    <text evidence="10">The sequence shown here is derived from an EMBL/GenBank/DDBJ whole genome shotgun (WGS) entry which is preliminary data.</text>
</comment>
<evidence type="ECO:0000256" key="1">
    <source>
        <dbReference type="ARBA" id="ARBA00004651"/>
    </source>
</evidence>
<keyword evidence="10" id="KW-0808">Transferase</keyword>
<dbReference type="AlphaFoldDB" id="A0A150F3N0"/>
<dbReference type="GO" id="GO:0004190">
    <property type="term" value="F:aspartic-type endopeptidase activity"/>
    <property type="evidence" value="ECO:0007669"/>
    <property type="project" value="InterPro"/>
</dbReference>
<dbReference type="Gene3D" id="1.20.120.1220">
    <property type="match status" value="1"/>
</dbReference>
<feature type="domain" description="Prepilin peptidase A24 N-terminal" evidence="9">
    <location>
        <begin position="8"/>
        <end position="89"/>
    </location>
</feature>
<evidence type="ECO:0000256" key="6">
    <source>
        <dbReference type="ARBA" id="ARBA00023136"/>
    </source>
</evidence>
<keyword evidence="11" id="KW-1185">Reference proteome</keyword>
<evidence type="ECO:0000256" key="7">
    <source>
        <dbReference type="SAM" id="Phobius"/>
    </source>
</evidence>
<feature type="transmembrane region" description="Helical" evidence="7">
    <location>
        <begin position="144"/>
        <end position="163"/>
    </location>
</feature>
<name>A0A150F3N0_9BACI</name>
<organism evidence="10 11">
    <name type="scientific">Bacillus nakamurai</name>
    <dbReference type="NCBI Taxonomy" id="1793963"/>
    <lineage>
        <taxon>Bacteria</taxon>
        <taxon>Bacillati</taxon>
        <taxon>Bacillota</taxon>
        <taxon>Bacilli</taxon>
        <taxon>Bacillales</taxon>
        <taxon>Bacillaceae</taxon>
        <taxon>Bacillus</taxon>
    </lineage>
</organism>
<dbReference type="InterPro" id="IPR000045">
    <property type="entry name" value="Prepilin_IV_endopep_pep"/>
</dbReference>